<dbReference type="Pfam" id="PF02423">
    <property type="entry name" value="OCD_Mu_crystall"/>
    <property type="match status" value="1"/>
</dbReference>
<gene>
    <name evidence="2" type="ORF">C446_09463</name>
</gene>
<dbReference type="Proteomes" id="UP000011607">
    <property type="component" value="Unassembled WGS sequence"/>
</dbReference>
<dbReference type="PANTHER" id="PTHR13812">
    <property type="entry name" value="KETIMINE REDUCTASE MU-CRYSTALLIN"/>
    <property type="match status" value="1"/>
</dbReference>
<dbReference type="InterPro" id="IPR023401">
    <property type="entry name" value="ODC_N"/>
</dbReference>
<feature type="region of interest" description="Disordered" evidence="1">
    <location>
        <begin position="32"/>
        <end position="62"/>
    </location>
</feature>
<dbReference type="InterPro" id="IPR003462">
    <property type="entry name" value="ODC_Mu_crystall"/>
</dbReference>
<evidence type="ECO:0000256" key="1">
    <source>
        <dbReference type="SAM" id="MobiDB-lite"/>
    </source>
</evidence>
<dbReference type="SUPFAM" id="SSF51735">
    <property type="entry name" value="NAD(P)-binding Rossmann-fold domains"/>
    <property type="match status" value="1"/>
</dbReference>
<keyword evidence="3" id="KW-1185">Reference proteome</keyword>
<dbReference type="RefSeq" id="WP_006672812.1">
    <property type="nucleotide sequence ID" value="NZ_AOMA01000091.1"/>
</dbReference>
<organism evidence="2 3">
    <name type="scientific">Halobiforma nitratireducens JCM 10879</name>
    <dbReference type="NCBI Taxonomy" id="1227454"/>
    <lineage>
        <taxon>Archaea</taxon>
        <taxon>Methanobacteriati</taxon>
        <taxon>Methanobacteriota</taxon>
        <taxon>Stenosarchaea group</taxon>
        <taxon>Halobacteria</taxon>
        <taxon>Halobacteriales</taxon>
        <taxon>Natrialbaceae</taxon>
        <taxon>Halobiforma</taxon>
    </lineage>
</organism>
<dbReference type="EMBL" id="AOMA01000091">
    <property type="protein sequence ID" value="EMA38739.1"/>
    <property type="molecule type" value="Genomic_DNA"/>
</dbReference>
<reference evidence="2 3" key="1">
    <citation type="journal article" date="2014" name="PLoS Genet.">
        <title>Phylogenetically driven sequencing of extremely halophilic archaea reveals strategies for static and dynamic osmo-response.</title>
        <authorList>
            <person name="Becker E.A."/>
            <person name="Seitzer P.M."/>
            <person name="Tritt A."/>
            <person name="Larsen D."/>
            <person name="Krusor M."/>
            <person name="Yao A.I."/>
            <person name="Wu D."/>
            <person name="Madern D."/>
            <person name="Eisen J.A."/>
            <person name="Darling A.E."/>
            <person name="Facciotti M.T."/>
        </authorList>
    </citation>
    <scope>NUCLEOTIDE SEQUENCE [LARGE SCALE GENOMIC DNA]</scope>
    <source>
        <strain evidence="2 3">JCM 10879</strain>
    </source>
</reference>
<sequence>MVRLLSDDDIATVLDLEALLPVVADAFRKQTTGEVERPERPHYPFGAGLETDTNAGETIGEPNGTGLCMPAYVHGADYVATKLATVVEDNPERGLPTVTAQIALADAETGQPVGYLAGNRITSARTGCIGGLAARELAPGTDPLEVGVIGAGTQARWQTRAIAAAVDREIASVRVYSPSDSRLDCAEDLDAELAASVTAVSSPREAVEEASVVVTATTSTEPVFPGDALEPPTLVIAIGAYTPEMRELDAETIERAERIVADVPEEALETGDLREAPDPEYDIEPLGEVLVQSDDQGSGDESATGTGTVVLESVGSAVLDAAAAAVVFDRALDRDVGTTVSL</sequence>
<dbReference type="OrthoDB" id="214116at2157"/>
<dbReference type="Gene3D" id="3.40.50.720">
    <property type="entry name" value="NAD(P)-binding Rossmann-like Domain"/>
    <property type="match status" value="1"/>
</dbReference>
<proteinExistence type="predicted"/>
<dbReference type="PATRIC" id="fig|1227454.3.peg.1923"/>
<name>M0M2A4_9EURY</name>
<evidence type="ECO:0000313" key="2">
    <source>
        <dbReference type="EMBL" id="EMA38739.1"/>
    </source>
</evidence>
<accession>M0M2A4</accession>
<dbReference type="PIRSF" id="PIRSF001439">
    <property type="entry name" value="CryM"/>
    <property type="match status" value="1"/>
</dbReference>
<protein>
    <submittedName>
        <fullName evidence="2">Ornithine cyclodeaminase</fullName>
    </submittedName>
</protein>
<comment type="caution">
    <text evidence="2">The sequence shown here is derived from an EMBL/GenBank/DDBJ whole genome shotgun (WGS) entry which is preliminary data.</text>
</comment>
<dbReference type="Gene3D" id="3.30.1780.10">
    <property type="entry name" value="ornithine cyclodeaminase, domain 1"/>
    <property type="match status" value="1"/>
</dbReference>
<dbReference type="GO" id="GO:0005737">
    <property type="term" value="C:cytoplasm"/>
    <property type="evidence" value="ECO:0007669"/>
    <property type="project" value="TreeGrafter"/>
</dbReference>
<dbReference type="PANTHER" id="PTHR13812:SF19">
    <property type="entry name" value="KETIMINE REDUCTASE MU-CRYSTALLIN"/>
    <property type="match status" value="1"/>
</dbReference>
<dbReference type="STRING" id="1227454.C446_09463"/>
<dbReference type="eggNOG" id="arCOG01035">
    <property type="taxonomic scope" value="Archaea"/>
</dbReference>
<evidence type="ECO:0000313" key="3">
    <source>
        <dbReference type="Proteomes" id="UP000011607"/>
    </source>
</evidence>
<dbReference type="AlphaFoldDB" id="M0M2A4"/>
<dbReference type="InterPro" id="IPR036291">
    <property type="entry name" value="NAD(P)-bd_dom_sf"/>
</dbReference>